<evidence type="ECO:0000256" key="1">
    <source>
        <dbReference type="ARBA" id="ARBA00008183"/>
    </source>
</evidence>
<dbReference type="Pfam" id="PF01491">
    <property type="entry name" value="Frataxin_Cyay"/>
    <property type="match status" value="1"/>
</dbReference>
<evidence type="ECO:0000256" key="3">
    <source>
        <dbReference type="ARBA" id="ARBA00023004"/>
    </source>
</evidence>
<dbReference type="PROSITE" id="PS50810">
    <property type="entry name" value="FRATAXIN_2"/>
    <property type="match status" value="1"/>
</dbReference>
<keyword evidence="2" id="KW-0813">Transport</keyword>
<sequence>MLLRYAIWAYVYVRRPRQIIQTISLRNPGTHRYPVSRPSITLCRLMSSQSVEASRLSRKQFCELLDLYSEAVLEYSGYAREQGSNIQAHRLGDVITIDASGVGSFILRSDPRSKQITLESPISGSKVFDWVVRGQKQYIDDGMTMGAWLFLKDGKNLSAILNAELGLEMEMLFG</sequence>
<organism evidence="4 5">
    <name type="scientific">Diaporthe vaccinii</name>
    <dbReference type="NCBI Taxonomy" id="105482"/>
    <lineage>
        <taxon>Eukaryota</taxon>
        <taxon>Fungi</taxon>
        <taxon>Dikarya</taxon>
        <taxon>Ascomycota</taxon>
        <taxon>Pezizomycotina</taxon>
        <taxon>Sordariomycetes</taxon>
        <taxon>Sordariomycetidae</taxon>
        <taxon>Diaporthales</taxon>
        <taxon>Diaporthaceae</taxon>
        <taxon>Diaporthe</taxon>
        <taxon>Diaporthe eres species complex</taxon>
    </lineage>
</organism>
<dbReference type="InterPro" id="IPR002908">
    <property type="entry name" value="Frataxin/CyaY"/>
</dbReference>
<protein>
    <submittedName>
        <fullName evidence="4">Uncharacterized protein</fullName>
    </submittedName>
</protein>
<keyword evidence="3" id="KW-0408">Iron</keyword>
<dbReference type="Gene3D" id="3.30.920.10">
    <property type="entry name" value="Frataxin/CyaY"/>
    <property type="match status" value="1"/>
</dbReference>
<name>A0ABR4EL77_9PEZI</name>
<keyword evidence="2" id="KW-0406">Ion transport</keyword>
<proteinExistence type="inferred from homology"/>
<evidence type="ECO:0000313" key="4">
    <source>
        <dbReference type="EMBL" id="KAL2283168.1"/>
    </source>
</evidence>
<dbReference type="SUPFAM" id="SSF55387">
    <property type="entry name" value="Frataxin/Nqo15-like"/>
    <property type="match status" value="1"/>
</dbReference>
<dbReference type="InterPro" id="IPR036524">
    <property type="entry name" value="Frataxin/CyaY_sf"/>
</dbReference>
<evidence type="ECO:0000256" key="2">
    <source>
        <dbReference type="ARBA" id="ARBA00022496"/>
    </source>
</evidence>
<comment type="similarity">
    <text evidence="1">Belongs to the frataxin family.</text>
</comment>
<dbReference type="SMART" id="SM01219">
    <property type="entry name" value="Frataxin_Cyay"/>
    <property type="match status" value="1"/>
</dbReference>
<gene>
    <name evidence="4" type="ORF">FJTKL_10066</name>
</gene>
<accession>A0ABR4EL77</accession>
<dbReference type="Proteomes" id="UP001600888">
    <property type="component" value="Unassembled WGS sequence"/>
</dbReference>
<comment type="caution">
    <text evidence="4">The sequence shown here is derived from an EMBL/GenBank/DDBJ whole genome shotgun (WGS) entry which is preliminary data.</text>
</comment>
<evidence type="ECO:0000313" key="5">
    <source>
        <dbReference type="Proteomes" id="UP001600888"/>
    </source>
</evidence>
<keyword evidence="2" id="KW-0410">Iron transport</keyword>
<dbReference type="EMBL" id="JBAWTH010000044">
    <property type="protein sequence ID" value="KAL2283168.1"/>
    <property type="molecule type" value="Genomic_DNA"/>
</dbReference>
<reference evidence="4 5" key="1">
    <citation type="submission" date="2024-03" db="EMBL/GenBank/DDBJ databases">
        <title>A high-quality draft genome sequence of Diaporthe vaccinii, a causative agent of upright dieback and viscid rot disease in cranberry plants.</title>
        <authorList>
            <person name="Sarrasin M."/>
            <person name="Lang B.F."/>
            <person name="Burger G."/>
        </authorList>
    </citation>
    <scope>NUCLEOTIDE SEQUENCE [LARGE SCALE GENOMIC DNA]</scope>
    <source>
        <strain evidence="4 5">IS7</strain>
    </source>
</reference>
<keyword evidence="5" id="KW-1185">Reference proteome</keyword>